<evidence type="ECO:0000313" key="1">
    <source>
        <dbReference type="EMBL" id="HEF87085.1"/>
    </source>
</evidence>
<dbReference type="EMBL" id="DSJT01000006">
    <property type="protein sequence ID" value="HEF87085.1"/>
    <property type="molecule type" value="Genomic_DNA"/>
</dbReference>
<proteinExistence type="predicted"/>
<dbReference type="AlphaFoldDB" id="A0A7C2FXJ3"/>
<dbReference type="Gene3D" id="1.20.120.1610">
    <property type="match status" value="1"/>
</dbReference>
<sequence>MFEPIVNILAYLGSQEDYSYIDRLGNAIDEISIMEALRDAVRSFITVCEKPESKCPSIDFQELDNSLNTLLGMIASKPREQVIKLARELSLKAYAKIKTFEKSQAGG</sequence>
<gene>
    <name evidence="1" type="ORF">ENP55_02030</name>
</gene>
<organism evidence="1">
    <name type="scientific">Thermosphaera aggregans</name>
    <dbReference type="NCBI Taxonomy" id="54254"/>
    <lineage>
        <taxon>Archaea</taxon>
        <taxon>Thermoproteota</taxon>
        <taxon>Thermoprotei</taxon>
        <taxon>Desulfurococcales</taxon>
        <taxon>Desulfurococcaceae</taxon>
        <taxon>Thermosphaera</taxon>
    </lineage>
</organism>
<comment type="caution">
    <text evidence="1">The sequence shown here is derived from an EMBL/GenBank/DDBJ whole genome shotgun (WGS) entry which is preliminary data.</text>
</comment>
<name>A0A7C2FXJ3_9CREN</name>
<evidence type="ECO:0008006" key="2">
    <source>
        <dbReference type="Google" id="ProtNLM"/>
    </source>
</evidence>
<dbReference type="InterPro" id="IPR010157">
    <property type="entry name" value="CRISPR-assoc_Cas5"/>
</dbReference>
<accession>A0A7C2FXJ3</accession>
<protein>
    <recommendedName>
        <fullName evidence="2">Type I-A CRISPR-associated protein Csa5</fullName>
    </recommendedName>
</protein>
<dbReference type="Pfam" id="PF09702">
    <property type="entry name" value="Cas_Csa5"/>
    <property type="match status" value="1"/>
</dbReference>
<reference evidence="1" key="1">
    <citation type="journal article" date="2020" name="mSystems">
        <title>Genome- and Community-Level Interaction Insights into Carbon Utilization and Element Cycling Functions of Hydrothermarchaeota in Hydrothermal Sediment.</title>
        <authorList>
            <person name="Zhou Z."/>
            <person name="Liu Y."/>
            <person name="Xu W."/>
            <person name="Pan J."/>
            <person name="Luo Z.H."/>
            <person name="Li M."/>
        </authorList>
    </citation>
    <scope>NUCLEOTIDE SEQUENCE [LARGE SCALE GENOMIC DNA]</scope>
    <source>
        <strain evidence="1">SpSt-23</strain>
    </source>
</reference>